<dbReference type="GO" id="GO:0005283">
    <property type="term" value="F:amino acid:sodium symporter activity"/>
    <property type="evidence" value="ECO:0007669"/>
    <property type="project" value="InterPro"/>
</dbReference>
<dbReference type="OrthoDB" id="9804874at2"/>
<keyword evidence="8 9" id="KW-0472">Membrane</keyword>
<dbReference type="Gene3D" id="1.20.1740.10">
    <property type="entry name" value="Amino acid/polyamine transporter I"/>
    <property type="match status" value="1"/>
</dbReference>
<accession>Q9KDC9</accession>
<protein>
    <submittedName>
        <fullName evidence="10">Amino acid carrier protein (Sodium/alanine symporter)</fullName>
    </submittedName>
</protein>
<sequence length="474" mass="50665">MLQQLTDGVNGFLWTYVVIGGLLGLGVYFTFRTNFVQFRYLKEMIRVLFDPPKDGQKGKSISSFKSFCIGAATRIGTGNLAGVAVAITVGGPGAVFWMWLVALLGGATSFIESTLAQVYKIKDKEKSVFRGGPAYYIEKGLGMRWLGIMFAVLIAITFGLIFNSVQSNTIAEAFNNAFGIPTWLMGVIITVLTGAIIFGGVHRIANVSSVIVPVMALLYITIAAIVVIMNISQVPAAISLIIQSAFGLEQAIGGGIGAAIMQGVRRGLFSNEAGMGSAPNAAAVADVTHPAKQGFIQTLGVFVDTLIVCTATAFIIIMAEGFGTSTEAAGITLLQDSLSSHIGPWASIFVAIAIFLFAFSSIIGSYYYGETNIEFIKKSQTGVLFYRLATMGLVMFGANASLGLVWDLADVFMALMTVINLVGIALLGRVAFKVLKDYETQRKQGLDPTFSPSKLGIENTECWDEDTSEERQVG</sequence>
<feature type="transmembrane region" description="Helical" evidence="9">
    <location>
        <begin position="67"/>
        <end position="90"/>
    </location>
</feature>
<evidence type="ECO:0000313" key="10">
    <source>
        <dbReference type="EMBL" id="BAB05003.1"/>
    </source>
</evidence>
<feature type="transmembrane region" description="Helical" evidence="9">
    <location>
        <begin position="145"/>
        <end position="165"/>
    </location>
</feature>
<organism evidence="10 11">
    <name type="scientific">Halalkalibacterium halodurans (strain ATCC BAA-125 / DSM 18197 / FERM 7344 / JCM 9153 / C-125)</name>
    <name type="common">Bacillus halodurans</name>
    <dbReference type="NCBI Taxonomy" id="272558"/>
    <lineage>
        <taxon>Bacteria</taxon>
        <taxon>Bacillati</taxon>
        <taxon>Bacillota</taxon>
        <taxon>Bacilli</taxon>
        <taxon>Bacillales</taxon>
        <taxon>Bacillaceae</taxon>
        <taxon>Halalkalibacterium (ex Joshi et al. 2022)</taxon>
    </lineage>
</organism>
<comment type="similarity">
    <text evidence="2 9">Belongs to the alanine or glycine:cation symporter (AGCS) (TC 2.A.25) family.</text>
</comment>
<dbReference type="GO" id="GO:0005886">
    <property type="term" value="C:plasma membrane"/>
    <property type="evidence" value="ECO:0007669"/>
    <property type="project" value="UniProtKB-SubCell"/>
</dbReference>
<feature type="transmembrane region" description="Helical" evidence="9">
    <location>
        <begin position="412"/>
        <end position="432"/>
    </location>
</feature>
<gene>
    <name evidence="10" type="ordered locus">BH1284</name>
</gene>
<dbReference type="KEGG" id="bha:BH1284"/>
<dbReference type="eggNOG" id="COG1115">
    <property type="taxonomic scope" value="Bacteria"/>
</dbReference>
<dbReference type="PRINTS" id="PR00175">
    <property type="entry name" value="NAALASMPORT"/>
</dbReference>
<dbReference type="RefSeq" id="WP_010897452.1">
    <property type="nucleotide sequence ID" value="NC_002570.2"/>
</dbReference>
<keyword evidence="7 9" id="KW-1133">Transmembrane helix</keyword>
<dbReference type="EMBL" id="BA000004">
    <property type="protein sequence ID" value="BAB05003.1"/>
    <property type="molecule type" value="Genomic_DNA"/>
</dbReference>
<dbReference type="PROSITE" id="PS00873">
    <property type="entry name" value="NA_ALANINE_SYMP"/>
    <property type="match status" value="1"/>
</dbReference>
<dbReference type="NCBIfam" id="TIGR00835">
    <property type="entry name" value="agcS"/>
    <property type="match status" value="1"/>
</dbReference>
<feature type="transmembrane region" description="Helical" evidence="9">
    <location>
        <begin position="342"/>
        <end position="363"/>
    </location>
</feature>
<keyword evidence="6 9" id="KW-0769">Symport</keyword>
<evidence type="ECO:0000256" key="9">
    <source>
        <dbReference type="RuleBase" id="RU363064"/>
    </source>
</evidence>
<keyword evidence="5 9" id="KW-0812">Transmembrane</keyword>
<proteinExistence type="inferred from homology"/>
<evidence type="ECO:0000256" key="1">
    <source>
        <dbReference type="ARBA" id="ARBA00004651"/>
    </source>
</evidence>
<dbReference type="PANTHER" id="PTHR30330">
    <property type="entry name" value="AGSS FAMILY TRANSPORTER, SODIUM-ALANINE"/>
    <property type="match status" value="1"/>
</dbReference>
<dbReference type="Proteomes" id="UP000001258">
    <property type="component" value="Chromosome"/>
</dbReference>
<dbReference type="Pfam" id="PF01235">
    <property type="entry name" value="Na_Ala_symp"/>
    <property type="match status" value="1"/>
</dbReference>
<evidence type="ECO:0000313" key="11">
    <source>
        <dbReference type="Proteomes" id="UP000001258"/>
    </source>
</evidence>
<feature type="transmembrane region" description="Helical" evidence="9">
    <location>
        <begin position="177"/>
        <end position="198"/>
    </location>
</feature>
<evidence type="ECO:0000256" key="2">
    <source>
        <dbReference type="ARBA" id="ARBA00009261"/>
    </source>
</evidence>
<dbReference type="FunFam" id="1.20.1740.10:FF:000004">
    <property type="entry name" value="Sodium:alanine symporter family protein"/>
    <property type="match status" value="1"/>
</dbReference>
<feature type="transmembrane region" description="Helical" evidence="9">
    <location>
        <begin position="12"/>
        <end position="31"/>
    </location>
</feature>
<evidence type="ECO:0000256" key="4">
    <source>
        <dbReference type="ARBA" id="ARBA00022475"/>
    </source>
</evidence>
<keyword evidence="4 9" id="KW-1003">Cell membrane</keyword>
<dbReference type="InterPro" id="IPR001463">
    <property type="entry name" value="Na/Ala_symport"/>
</dbReference>
<dbReference type="PANTHER" id="PTHR30330:SF1">
    <property type="entry name" value="AMINO-ACID CARRIER PROTEIN ALST"/>
    <property type="match status" value="1"/>
</dbReference>
<feature type="transmembrane region" description="Helical" evidence="9">
    <location>
        <begin position="384"/>
        <end position="406"/>
    </location>
</feature>
<feature type="transmembrane region" description="Helical" evidence="9">
    <location>
        <begin position="299"/>
        <end position="322"/>
    </location>
</feature>
<feature type="transmembrane region" description="Helical" evidence="9">
    <location>
        <begin position="210"/>
        <end position="231"/>
    </location>
</feature>
<dbReference type="PIR" id="D83810">
    <property type="entry name" value="D83810"/>
</dbReference>
<feature type="transmembrane region" description="Helical" evidence="9">
    <location>
        <begin position="237"/>
        <end position="260"/>
    </location>
</feature>
<feature type="transmembrane region" description="Helical" evidence="9">
    <location>
        <begin position="96"/>
        <end position="116"/>
    </location>
</feature>
<name>Q9KDC9_HALH5</name>
<keyword evidence="3 9" id="KW-0813">Transport</keyword>
<evidence type="ECO:0000256" key="7">
    <source>
        <dbReference type="ARBA" id="ARBA00022989"/>
    </source>
</evidence>
<reference evidence="10 11" key="1">
    <citation type="journal article" date="2000" name="Nucleic Acids Res.">
        <title>Complete genome sequence of the alkaliphilic bacterium Bacillus halodurans and genomic sequence comparison with Bacillus subtilis.</title>
        <authorList>
            <person name="Takami H."/>
            <person name="Nakasone K."/>
            <person name="Takaki Y."/>
            <person name="Maeno G."/>
            <person name="Sasaki R."/>
            <person name="Masui N."/>
            <person name="Fuji F."/>
            <person name="Hirama C."/>
            <person name="Nakamura Y."/>
            <person name="Ogasawara N."/>
            <person name="Kuhara S."/>
            <person name="Horikoshi K."/>
        </authorList>
    </citation>
    <scope>NUCLEOTIDE SEQUENCE [LARGE SCALE GENOMIC DNA]</scope>
    <source>
        <strain evidence="11">ATCC BAA-125 / DSM 18197 / FERM 7344 / JCM 9153 / C-125</strain>
    </source>
</reference>
<dbReference type="AlphaFoldDB" id="Q9KDC9"/>
<evidence type="ECO:0000256" key="8">
    <source>
        <dbReference type="ARBA" id="ARBA00023136"/>
    </source>
</evidence>
<evidence type="ECO:0000256" key="6">
    <source>
        <dbReference type="ARBA" id="ARBA00022847"/>
    </source>
</evidence>
<dbReference type="HOGENOM" id="CLU_024867_0_1_9"/>
<evidence type="ECO:0000256" key="5">
    <source>
        <dbReference type="ARBA" id="ARBA00022692"/>
    </source>
</evidence>
<evidence type="ECO:0000256" key="3">
    <source>
        <dbReference type="ARBA" id="ARBA00022448"/>
    </source>
</evidence>
<comment type="subcellular location">
    <subcellularLocation>
        <location evidence="1 9">Cell membrane</location>
        <topology evidence="1 9">Multi-pass membrane protein</topology>
    </subcellularLocation>
</comment>
<keyword evidence="11" id="KW-1185">Reference proteome</keyword>